<dbReference type="InterPro" id="IPR002110">
    <property type="entry name" value="Ankyrin_rpt"/>
</dbReference>
<proteinExistence type="predicted"/>
<feature type="repeat" description="ANK" evidence="3">
    <location>
        <begin position="289"/>
        <end position="318"/>
    </location>
</feature>
<accession>A0ABY8QLL4</accession>
<evidence type="ECO:0000256" key="3">
    <source>
        <dbReference type="PROSITE-ProRule" id="PRU00023"/>
    </source>
</evidence>
<organism evidence="4 5">
    <name type="scientific">Tropicibacter oceani</name>
    <dbReference type="NCBI Taxonomy" id="3058420"/>
    <lineage>
        <taxon>Bacteria</taxon>
        <taxon>Pseudomonadati</taxon>
        <taxon>Pseudomonadota</taxon>
        <taxon>Alphaproteobacteria</taxon>
        <taxon>Rhodobacterales</taxon>
        <taxon>Roseobacteraceae</taxon>
        <taxon>Tropicibacter</taxon>
    </lineage>
</organism>
<dbReference type="RefSeq" id="WP_282302148.1">
    <property type="nucleotide sequence ID" value="NZ_CP124616.1"/>
</dbReference>
<dbReference type="Gene3D" id="1.25.40.20">
    <property type="entry name" value="Ankyrin repeat-containing domain"/>
    <property type="match status" value="3"/>
</dbReference>
<dbReference type="PROSITE" id="PS50088">
    <property type="entry name" value="ANK_REPEAT"/>
    <property type="match status" value="1"/>
</dbReference>
<keyword evidence="5" id="KW-1185">Reference proteome</keyword>
<keyword evidence="1" id="KW-0677">Repeat</keyword>
<evidence type="ECO:0000313" key="4">
    <source>
        <dbReference type="EMBL" id="WGW05524.1"/>
    </source>
</evidence>
<keyword evidence="2 3" id="KW-0040">ANK repeat</keyword>
<evidence type="ECO:0000256" key="1">
    <source>
        <dbReference type="ARBA" id="ARBA00022737"/>
    </source>
</evidence>
<name>A0ABY8QLL4_9RHOB</name>
<sequence length="509" mass="54870">MSDLSLDTLRHAAKRLHHAHDAREPWALERLKQRPPRKGGQALVRADFLHVVALEHGFESWPRLKHAAETTGLDRAVKQQRLKIALFHGQNAAVQALLADTPGLADGLFGLQCALYDRAAVKAALARDPGLAVQRFGPRSAILHLAFSRWIKARPDLEPDMLAVAELLLAHGADVNDGYPFQPGDDHLLSALYGAIGHADNMVLGGWLLDHGANPNDGEALYHATELGHHEGLKMLLAAGADPRGTNALLRAMDFHDHVAVQMLLDHGARADDFNAKEVGGEAPYVMPALHQAARRGSDARMIEILLAAGADPAVRYKGASAYGFAKVHGNTALIRAIEARGVQVDLSPEETLMARAAEGLDSPGQYIDPAKLPEAYRHLIREILHLPGRLPQIRALVALGLPYDQPDAQGVTPVQIAGWEGLPEVMAYFLKLRPDLSHVNGYGGTLLSTILHGADNNPDRAGRDYVGCLRLALDAGVALPSSALRASGRKDVTDFLQDWAGARPGQVV</sequence>
<reference evidence="4 5" key="1">
    <citation type="submission" date="2023-05" db="EMBL/GenBank/DDBJ databases">
        <title>YMD87, complete Genome.</title>
        <authorList>
            <person name="Zhang J."/>
            <person name="Xu X."/>
        </authorList>
    </citation>
    <scope>NUCLEOTIDE SEQUENCE [LARGE SCALE GENOMIC DNA]</scope>
    <source>
        <strain evidence="4 5">YMD87</strain>
    </source>
</reference>
<gene>
    <name evidence="4" type="ORF">QF118_08250</name>
</gene>
<evidence type="ECO:0000313" key="5">
    <source>
        <dbReference type="Proteomes" id="UP001241605"/>
    </source>
</evidence>
<dbReference type="InterPro" id="IPR036770">
    <property type="entry name" value="Ankyrin_rpt-contain_sf"/>
</dbReference>
<dbReference type="InterPro" id="IPR050745">
    <property type="entry name" value="Multifunctional_regulatory"/>
</dbReference>
<dbReference type="SMART" id="SM00248">
    <property type="entry name" value="ANK"/>
    <property type="match status" value="5"/>
</dbReference>
<dbReference type="Proteomes" id="UP001241605">
    <property type="component" value="Chromosome"/>
</dbReference>
<dbReference type="PANTHER" id="PTHR24189">
    <property type="entry name" value="MYOTROPHIN"/>
    <property type="match status" value="1"/>
</dbReference>
<dbReference type="PANTHER" id="PTHR24189:SF50">
    <property type="entry name" value="ANKYRIN REPEAT AND SOCS BOX PROTEIN 2"/>
    <property type="match status" value="1"/>
</dbReference>
<protein>
    <submittedName>
        <fullName evidence="4">Ankyrin repeat domain-containing protein</fullName>
    </submittedName>
</protein>
<dbReference type="EMBL" id="CP124616">
    <property type="protein sequence ID" value="WGW05524.1"/>
    <property type="molecule type" value="Genomic_DNA"/>
</dbReference>
<evidence type="ECO:0000256" key="2">
    <source>
        <dbReference type="ARBA" id="ARBA00023043"/>
    </source>
</evidence>
<dbReference type="Pfam" id="PF00023">
    <property type="entry name" value="Ank"/>
    <property type="match status" value="1"/>
</dbReference>
<dbReference type="SUPFAM" id="SSF48403">
    <property type="entry name" value="Ankyrin repeat"/>
    <property type="match status" value="1"/>
</dbReference>